<sequence length="191" mass="21045">MSHPPNQSSLRPVLLIVMGVSGSGKSSVAEALAQHYQYHYLDADDFHSDEAKAQMAAGVPLTDEMRVPWVHNICAHLKDYAQKNASCTLAFSGLRRSHRDQLRQLPFTIVFVYLCGTKSLIAERMSAREGHFMPASLLDSQFASMEDSSDEADVVAIDISPELSQVITNCLHRIEPFLATRAVESSQPGVD</sequence>
<dbReference type="InterPro" id="IPR006001">
    <property type="entry name" value="Therm_gnt_kin"/>
</dbReference>
<comment type="similarity">
    <text evidence="2 9">Belongs to the gluconokinase GntK/GntV family.</text>
</comment>
<evidence type="ECO:0000313" key="11">
    <source>
        <dbReference type="Proteomes" id="UP001168380"/>
    </source>
</evidence>
<evidence type="ECO:0000256" key="4">
    <source>
        <dbReference type="ARBA" id="ARBA00022679"/>
    </source>
</evidence>
<protein>
    <recommendedName>
        <fullName evidence="3 9">Gluconokinase</fullName>
        <ecNumber evidence="3 9">2.7.1.12</ecNumber>
    </recommendedName>
</protein>
<dbReference type="EC" id="2.7.1.12" evidence="3 9"/>
<keyword evidence="11" id="KW-1185">Reference proteome</keyword>
<keyword evidence="4 9" id="KW-0808">Transferase</keyword>
<evidence type="ECO:0000256" key="8">
    <source>
        <dbReference type="ARBA" id="ARBA00048090"/>
    </source>
</evidence>
<evidence type="ECO:0000256" key="2">
    <source>
        <dbReference type="ARBA" id="ARBA00008420"/>
    </source>
</evidence>
<evidence type="ECO:0000256" key="6">
    <source>
        <dbReference type="ARBA" id="ARBA00022777"/>
    </source>
</evidence>
<evidence type="ECO:0000256" key="5">
    <source>
        <dbReference type="ARBA" id="ARBA00022741"/>
    </source>
</evidence>
<dbReference type="Pfam" id="PF13671">
    <property type="entry name" value="AAA_33"/>
    <property type="match status" value="1"/>
</dbReference>
<accession>A0ABT8THY0</accession>
<gene>
    <name evidence="10" type="ORF">QWI16_06960</name>
</gene>
<keyword evidence="6 9" id="KW-0418">Kinase</keyword>
<dbReference type="GO" id="GO:0046316">
    <property type="term" value="F:gluconokinase activity"/>
    <property type="evidence" value="ECO:0007669"/>
    <property type="project" value="UniProtKB-EC"/>
</dbReference>
<name>A0ABT8THY0_9GAMM</name>
<comment type="pathway">
    <text evidence="1">Carbohydrate acid metabolism.</text>
</comment>
<reference evidence="10" key="1">
    <citation type="submission" date="2023-07" db="EMBL/GenBank/DDBJ databases">
        <title>Gilvimarinus algae sp. nov., isolated from the surface of Kelp.</title>
        <authorList>
            <person name="Sun Y.Y."/>
            <person name="Gong Y."/>
            <person name="Du Z.J."/>
        </authorList>
    </citation>
    <scope>NUCLEOTIDE SEQUENCE</scope>
    <source>
        <strain evidence="10">SDUM040014</strain>
    </source>
</reference>
<dbReference type="Gene3D" id="3.40.50.300">
    <property type="entry name" value="P-loop containing nucleotide triphosphate hydrolases"/>
    <property type="match status" value="1"/>
</dbReference>
<evidence type="ECO:0000313" key="10">
    <source>
        <dbReference type="EMBL" id="MDO3381912.1"/>
    </source>
</evidence>
<dbReference type="Proteomes" id="UP001168380">
    <property type="component" value="Unassembled WGS sequence"/>
</dbReference>
<dbReference type="NCBIfam" id="TIGR01313">
    <property type="entry name" value="therm_gnt_kin"/>
    <property type="match status" value="1"/>
</dbReference>
<keyword evidence="5 9" id="KW-0547">Nucleotide-binding</keyword>
<comment type="caution">
    <text evidence="10">The sequence shown here is derived from an EMBL/GenBank/DDBJ whole genome shotgun (WGS) entry which is preliminary data.</text>
</comment>
<dbReference type="RefSeq" id="WP_302712064.1">
    <property type="nucleotide sequence ID" value="NZ_JAULRT010000047.1"/>
</dbReference>
<organism evidence="10 11">
    <name type="scientific">Gilvimarinus algae</name>
    <dbReference type="NCBI Taxonomy" id="3058037"/>
    <lineage>
        <taxon>Bacteria</taxon>
        <taxon>Pseudomonadati</taxon>
        <taxon>Pseudomonadota</taxon>
        <taxon>Gammaproteobacteria</taxon>
        <taxon>Cellvibrionales</taxon>
        <taxon>Cellvibrionaceae</taxon>
        <taxon>Gilvimarinus</taxon>
    </lineage>
</organism>
<evidence type="ECO:0000256" key="9">
    <source>
        <dbReference type="RuleBase" id="RU363066"/>
    </source>
</evidence>
<dbReference type="PANTHER" id="PTHR43442:SF3">
    <property type="entry name" value="GLUCONOKINASE-RELATED"/>
    <property type="match status" value="1"/>
</dbReference>
<dbReference type="CDD" id="cd02021">
    <property type="entry name" value="GntK"/>
    <property type="match status" value="1"/>
</dbReference>
<dbReference type="PANTHER" id="PTHR43442">
    <property type="entry name" value="GLUCONOKINASE-RELATED"/>
    <property type="match status" value="1"/>
</dbReference>
<comment type="catalytic activity">
    <reaction evidence="8 9">
        <text>D-gluconate + ATP = 6-phospho-D-gluconate + ADP + H(+)</text>
        <dbReference type="Rhea" id="RHEA:19433"/>
        <dbReference type="ChEBI" id="CHEBI:15378"/>
        <dbReference type="ChEBI" id="CHEBI:18391"/>
        <dbReference type="ChEBI" id="CHEBI:30616"/>
        <dbReference type="ChEBI" id="CHEBI:58759"/>
        <dbReference type="ChEBI" id="CHEBI:456216"/>
        <dbReference type="EC" id="2.7.1.12"/>
    </reaction>
</comment>
<dbReference type="InterPro" id="IPR027417">
    <property type="entry name" value="P-loop_NTPase"/>
</dbReference>
<evidence type="ECO:0000256" key="1">
    <source>
        <dbReference type="ARBA" id="ARBA00004761"/>
    </source>
</evidence>
<dbReference type="EMBL" id="JAULRT010000047">
    <property type="protein sequence ID" value="MDO3381912.1"/>
    <property type="molecule type" value="Genomic_DNA"/>
</dbReference>
<dbReference type="SUPFAM" id="SSF52540">
    <property type="entry name" value="P-loop containing nucleoside triphosphate hydrolases"/>
    <property type="match status" value="1"/>
</dbReference>
<evidence type="ECO:0000256" key="7">
    <source>
        <dbReference type="ARBA" id="ARBA00022840"/>
    </source>
</evidence>
<proteinExistence type="inferred from homology"/>
<keyword evidence="7 9" id="KW-0067">ATP-binding</keyword>
<evidence type="ECO:0000256" key="3">
    <source>
        <dbReference type="ARBA" id="ARBA00012054"/>
    </source>
</evidence>